<evidence type="ECO:0000313" key="3">
    <source>
        <dbReference type="Proteomes" id="UP000026962"/>
    </source>
</evidence>
<dbReference type="HOGENOM" id="CLU_829983_0_0_1"/>
<protein>
    <submittedName>
        <fullName evidence="2">Uncharacterized protein</fullName>
    </submittedName>
</protein>
<feature type="region of interest" description="Disordered" evidence="1">
    <location>
        <begin position="269"/>
        <end position="298"/>
    </location>
</feature>
<dbReference type="OMA" id="WWEREER"/>
<organism evidence="2">
    <name type="scientific">Oryza punctata</name>
    <name type="common">Red rice</name>
    <dbReference type="NCBI Taxonomy" id="4537"/>
    <lineage>
        <taxon>Eukaryota</taxon>
        <taxon>Viridiplantae</taxon>
        <taxon>Streptophyta</taxon>
        <taxon>Embryophyta</taxon>
        <taxon>Tracheophyta</taxon>
        <taxon>Spermatophyta</taxon>
        <taxon>Magnoliopsida</taxon>
        <taxon>Liliopsida</taxon>
        <taxon>Poales</taxon>
        <taxon>Poaceae</taxon>
        <taxon>BOP clade</taxon>
        <taxon>Oryzoideae</taxon>
        <taxon>Oryzeae</taxon>
        <taxon>Oryzinae</taxon>
        <taxon>Oryza</taxon>
    </lineage>
</organism>
<evidence type="ECO:0000256" key="1">
    <source>
        <dbReference type="SAM" id="MobiDB-lite"/>
    </source>
</evidence>
<accession>A0A0E0L9E3</accession>
<reference evidence="2" key="1">
    <citation type="submission" date="2015-04" db="UniProtKB">
        <authorList>
            <consortium name="EnsemblPlants"/>
        </authorList>
    </citation>
    <scope>IDENTIFICATION</scope>
</reference>
<reference evidence="2" key="2">
    <citation type="submission" date="2018-05" db="EMBL/GenBank/DDBJ databases">
        <title>OpunRS2 (Oryza punctata Reference Sequence Version 2).</title>
        <authorList>
            <person name="Zhang J."/>
            <person name="Kudrna D."/>
            <person name="Lee S."/>
            <person name="Talag J."/>
            <person name="Welchert J."/>
            <person name="Wing R.A."/>
        </authorList>
    </citation>
    <scope>NUCLEOTIDE SEQUENCE [LARGE SCALE GENOMIC DNA]</scope>
</reference>
<evidence type="ECO:0000313" key="2">
    <source>
        <dbReference type="EnsemblPlants" id="OPUNC06G07230.1"/>
    </source>
</evidence>
<name>A0A0E0L9E3_ORYPU</name>
<feature type="compositionally biased region" description="Polar residues" evidence="1">
    <location>
        <begin position="269"/>
        <end position="281"/>
    </location>
</feature>
<feature type="compositionally biased region" description="Basic and acidic residues" evidence="1">
    <location>
        <begin position="143"/>
        <end position="166"/>
    </location>
</feature>
<feature type="compositionally biased region" description="Basic and acidic residues" evidence="1">
    <location>
        <begin position="212"/>
        <end position="230"/>
    </location>
</feature>
<feature type="compositionally biased region" description="Basic residues" evidence="1">
    <location>
        <begin position="187"/>
        <end position="205"/>
    </location>
</feature>
<feature type="compositionally biased region" description="Basic residues" evidence="1">
    <location>
        <begin position="288"/>
        <end position="298"/>
    </location>
</feature>
<dbReference type="EnsemblPlants" id="OPUNC06G07230.1">
    <property type="protein sequence ID" value="OPUNC06G07230.1"/>
    <property type="gene ID" value="OPUNC06G07230"/>
</dbReference>
<feature type="compositionally biased region" description="Basic and acidic residues" evidence="1">
    <location>
        <begin position="174"/>
        <end position="186"/>
    </location>
</feature>
<dbReference type="Proteomes" id="UP000026962">
    <property type="component" value="Chromosome 6"/>
</dbReference>
<feature type="region of interest" description="Disordered" evidence="1">
    <location>
        <begin position="83"/>
        <end position="237"/>
    </location>
</feature>
<proteinExistence type="predicted"/>
<dbReference type="Gramene" id="OPUNC06G07230.1">
    <property type="protein sequence ID" value="OPUNC06G07230.1"/>
    <property type="gene ID" value="OPUNC06G07230"/>
</dbReference>
<feature type="region of interest" description="Disordered" evidence="1">
    <location>
        <begin position="1"/>
        <end position="21"/>
    </location>
</feature>
<sequence>MVTTWGWRGRLDAASPSATPPCTPLAVGAPLAVSHRALCGGRERRQRPRLAPAFSGGSGGSSSCGRIWRGRVDGERRWWEREEREAAAVAGEGQEGGGSGARSPSATMPRVPLAVRREREAATGETGCGRVDPAPASGRRRATGREGEIHDERWREREAIRKREGESGNQSDCAKNEERTQEESSQKKKKKKKKKKNTRRVRRLITRGGCGDVHDGNIDTAKKEDSEKGGKQGKGRRKVLTLWQPCSGTPRVADDIGSINGTAAYPSLCSTEAQPKPATSEQTERRAPVRCKGKRIGRARGVTMGKGALLPSGLVLPTGIKDPPSLVPVGVANRD</sequence>
<dbReference type="AlphaFoldDB" id="A0A0E0L9E3"/>
<feature type="region of interest" description="Disordered" evidence="1">
    <location>
        <begin position="311"/>
        <end position="335"/>
    </location>
</feature>
<feature type="region of interest" description="Disordered" evidence="1">
    <location>
        <begin position="48"/>
        <end position="67"/>
    </location>
</feature>
<keyword evidence="3" id="KW-1185">Reference proteome</keyword>